<organism evidence="1 2">
    <name type="scientific">Microscilla marina ATCC 23134</name>
    <dbReference type="NCBI Taxonomy" id="313606"/>
    <lineage>
        <taxon>Bacteria</taxon>
        <taxon>Pseudomonadati</taxon>
        <taxon>Bacteroidota</taxon>
        <taxon>Cytophagia</taxon>
        <taxon>Cytophagales</taxon>
        <taxon>Microscillaceae</taxon>
        <taxon>Microscilla</taxon>
    </lineage>
</organism>
<dbReference type="EMBL" id="AAWS01000049">
    <property type="protein sequence ID" value="EAY25437.1"/>
    <property type="molecule type" value="Genomic_DNA"/>
</dbReference>
<protein>
    <submittedName>
        <fullName evidence="1">Uncharacterized protein</fullName>
    </submittedName>
</protein>
<evidence type="ECO:0000313" key="2">
    <source>
        <dbReference type="Proteomes" id="UP000004095"/>
    </source>
</evidence>
<reference evidence="1 2" key="1">
    <citation type="submission" date="2007-01" db="EMBL/GenBank/DDBJ databases">
        <authorList>
            <person name="Haygood M."/>
            <person name="Podell S."/>
            <person name="Anderson C."/>
            <person name="Hopkinson B."/>
            <person name="Roe K."/>
            <person name="Barbeau K."/>
            <person name="Gaasterland T."/>
            <person name="Ferriera S."/>
            <person name="Johnson J."/>
            <person name="Kravitz S."/>
            <person name="Beeson K."/>
            <person name="Sutton G."/>
            <person name="Rogers Y.-H."/>
            <person name="Friedman R."/>
            <person name="Frazier M."/>
            <person name="Venter J.C."/>
        </authorList>
    </citation>
    <scope>NUCLEOTIDE SEQUENCE [LARGE SCALE GENOMIC DNA]</scope>
    <source>
        <strain evidence="1 2">ATCC 23134</strain>
    </source>
</reference>
<name>A1ZW74_MICM2</name>
<dbReference type="Proteomes" id="UP000004095">
    <property type="component" value="Unassembled WGS sequence"/>
</dbReference>
<sequence>MRQNLRKLLLDNHHLPMAEQQQLLENTMRQWMAYLPNDEDVIQQMDDMLVLGVKLDSEPSKATGTQL</sequence>
<keyword evidence="2" id="KW-1185">Reference proteome</keyword>
<evidence type="ECO:0000313" key="1">
    <source>
        <dbReference type="EMBL" id="EAY25437.1"/>
    </source>
</evidence>
<comment type="caution">
    <text evidence="1">The sequence shown here is derived from an EMBL/GenBank/DDBJ whole genome shotgun (WGS) entry which is preliminary data.</text>
</comment>
<dbReference type="RefSeq" id="WP_002702945.1">
    <property type="nucleotide sequence ID" value="NZ_AAWS01000049.1"/>
</dbReference>
<proteinExistence type="predicted"/>
<accession>A1ZW74</accession>
<gene>
    <name evidence="1" type="ORF">M23134_06696</name>
</gene>
<dbReference type="AlphaFoldDB" id="A1ZW74"/>